<dbReference type="PANTHER" id="PTHR42793">
    <property type="entry name" value="COA BINDING DOMAIN CONTAINING PROTEIN"/>
    <property type="match status" value="1"/>
</dbReference>
<keyword evidence="3" id="KW-1185">Reference proteome</keyword>
<dbReference type="PANTHER" id="PTHR42793:SF1">
    <property type="entry name" value="PEPTIDYL-LYSINE N-ACETYLTRANSFERASE PATZ"/>
    <property type="match status" value="1"/>
</dbReference>
<organism evidence="2 3">
    <name type="scientific">Dethiosulfatarculus sandiegensis</name>
    <dbReference type="NCBI Taxonomy" id="1429043"/>
    <lineage>
        <taxon>Bacteria</taxon>
        <taxon>Pseudomonadati</taxon>
        <taxon>Thermodesulfobacteriota</taxon>
        <taxon>Desulfarculia</taxon>
        <taxon>Desulfarculales</taxon>
        <taxon>Desulfarculaceae</taxon>
        <taxon>Dethiosulfatarculus</taxon>
    </lineage>
</organism>
<dbReference type="Gene3D" id="3.30.1490.20">
    <property type="entry name" value="ATP-grasp fold, A domain"/>
    <property type="match status" value="1"/>
</dbReference>
<dbReference type="SUPFAM" id="SSF52210">
    <property type="entry name" value="Succinyl-CoA synthetase domains"/>
    <property type="match status" value="2"/>
</dbReference>
<comment type="caution">
    <text evidence="2">The sequence shown here is derived from an EMBL/GenBank/DDBJ whole genome shotgun (WGS) entry which is preliminary data.</text>
</comment>
<gene>
    <name evidence="2" type="ORF">X474_23865</name>
</gene>
<dbReference type="SUPFAM" id="SSF51735">
    <property type="entry name" value="NAD(P)-binding Rossmann-fold domains"/>
    <property type="match status" value="1"/>
</dbReference>
<dbReference type="Gene3D" id="3.30.470.20">
    <property type="entry name" value="ATP-grasp fold, B domain"/>
    <property type="match status" value="1"/>
</dbReference>
<dbReference type="SMART" id="SM00881">
    <property type="entry name" value="CoA_binding"/>
    <property type="match status" value="1"/>
</dbReference>
<dbReference type="Pfam" id="PF13607">
    <property type="entry name" value="Succ_CoA_lig"/>
    <property type="match status" value="1"/>
</dbReference>
<dbReference type="GO" id="GO:0005524">
    <property type="term" value="F:ATP binding"/>
    <property type="evidence" value="ECO:0007669"/>
    <property type="project" value="InterPro"/>
</dbReference>
<accession>A0A0D2IZ82</accession>
<dbReference type="SUPFAM" id="SSF56059">
    <property type="entry name" value="Glutathione synthetase ATP-binding domain-like"/>
    <property type="match status" value="1"/>
</dbReference>
<dbReference type="InterPro" id="IPR003781">
    <property type="entry name" value="CoA-bd"/>
</dbReference>
<evidence type="ECO:0000313" key="3">
    <source>
        <dbReference type="Proteomes" id="UP000032233"/>
    </source>
</evidence>
<sequence length="795" mass="86610">MDKFFDYQRMDEVFSAAAAENRLQLFEYENYALLAASGAESVPYTRFIPRGERITEKALNAFEGNKVVLKIVSPSIVHKSDVGGVKVVEKTPGKVRSACRRMLDQVRKNFANFLLARPEQMPAEFKGMGVEELEKAVSAEIKGVLLCQFMPPDSEAFGNELLVSLRLTREFGMVITAGLGGTDTELYAERFRHGQAVVTASCEMVTGPEFFELFKKTIAYQKLAGLTRGGERLVSDDQLQECFTNFIAMGRHYSPLNPEAPYVIDELEVNPFAFTDYQMVPLDGLCRFHLPVKIAQPRSLERITKLLHPKSIGIIGASSSKVNFGRQILRNVIEAGYPPTEIKVVSPSAESIDNAPCVPDLKAMGKVDLFVIAVGADQVPDLIDNIVEGDHAESVILIPGGLGETPGTEERAAEIIEKIAQAHARPQGGPVFLGGNCMGVISHPGRLDTFFVPDISAPKDRSDRKRNVAMISQSGAFALVRTMKMVNGDPLYNITVGNQMDLTIGDFANTLADNDEIGVIGIYAEGFKNLDGLSLCRGIRKAVENGKEVVVYKAGRTPEGKLATSGHTASVAGDYAVCVSCLSQAGALVAEDFSEYDSLINLCSVFHEKKVGGNRVMGISSAGFEAVGLADHLKAEGTNLTLAKLSDQTREAIYELLKQNRLAGIVDVRNPMDLTPAANDKLHADTLETASRDEAVDGMIISYDTMAPATKDFPAPGTIEGYTDAPDSFSNLLVDLMARLEKPLVVFNDVGRVHEPLNAKLEKTGVPVFNTCGQAMVAMGRYMDYRLKVRKFRNK</sequence>
<feature type="domain" description="CoA-binding" evidence="1">
    <location>
        <begin position="306"/>
        <end position="402"/>
    </location>
</feature>
<evidence type="ECO:0000259" key="1">
    <source>
        <dbReference type="SMART" id="SM00881"/>
    </source>
</evidence>
<dbReference type="InterPro" id="IPR013815">
    <property type="entry name" value="ATP_grasp_subdomain_1"/>
</dbReference>
<dbReference type="InterPro" id="IPR016102">
    <property type="entry name" value="Succinyl-CoA_synth-like"/>
</dbReference>
<dbReference type="OrthoDB" id="9807426at2"/>
<proteinExistence type="predicted"/>
<dbReference type="Pfam" id="PF13380">
    <property type="entry name" value="CoA_binding_2"/>
    <property type="match status" value="1"/>
</dbReference>
<dbReference type="Proteomes" id="UP000032233">
    <property type="component" value="Unassembled WGS sequence"/>
</dbReference>
<dbReference type="Pfam" id="PF13549">
    <property type="entry name" value="ATP-grasp_5"/>
    <property type="match status" value="2"/>
</dbReference>
<protein>
    <submittedName>
        <fullName evidence="2">CoA-binding protein</fullName>
    </submittedName>
</protein>
<name>A0A0D2IZ82_9BACT</name>
<evidence type="ECO:0000313" key="2">
    <source>
        <dbReference type="EMBL" id="KIX11339.1"/>
    </source>
</evidence>
<dbReference type="Gene3D" id="3.40.50.720">
    <property type="entry name" value="NAD(P)-binding Rossmann-like Domain"/>
    <property type="match status" value="1"/>
</dbReference>
<dbReference type="STRING" id="1429043.X474_23865"/>
<dbReference type="EMBL" id="AZAC01000056">
    <property type="protein sequence ID" value="KIX11339.1"/>
    <property type="molecule type" value="Genomic_DNA"/>
</dbReference>
<dbReference type="PATRIC" id="fig|1429043.3.peg.5044"/>
<dbReference type="InterPro" id="IPR036291">
    <property type="entry name" value="NAD(P)-bd_dom_sf"/>
</dbReference>
<dbReference type="Gene3D" id="3.40.50.261">
    <property type="entry name" value="Succinyl-CoA synthetase domains"/>
    <property type="match status" value="2"/>
</dbReference>
<dbReference type="AlphaFoldDB" id="A0A0D2IZ82"/>
<dbReference type="InterPro" id="IPR032875">
    <property type="entry name" value="Succ_CoA_lig_flav_dom"/>
</dbReference>
<dbReference type="InParanoid" id="A0A0D2IZ82"/>
<dbReference type="RefSeq" id="WP_044351908.1">
    <property type="nucleotide sequence ID" value="NZ_AZAC01000056.1"/>
</dbReference>
<reference evidence="2 3" key="1">
    <citation type="submission" date="2013-11" db="EMBL/GenBank/DDBJ databases">
        <title>Metagenomic analysis of a methanogenic consortium involved in long chain n-alkane degradation.</title>
        <authorList>
            <person name="Davidova I.A."/>
            <person name="Callaghan A.V."/>
            <person name="Wawrik B."/>
            <person name="Pruitt S."/>
            <person name="Marks C."/>
            <person name="Duncan K.E."/>
            <person name="Suflita J.M."/>
        </authorList>
    </citation>
    <scope>NUCLEOTIDE SEQUENCE [LARGE SCALE GENOMIC DNA]</scope>
    <source>
        <strain evidence="2 3">SPR</strain>
    </source>
</reference>